<dbReference type="AlphaFoldDB" id="A0A0G1XLY2"/>
<accession>A0A0G1XLY2</accession>
<dbReference type="Gene3D" id="2.60.40.10">
    <property type="entry name" value="Immunoglobulins"/>
    <property type="match status" value="1"/>
</dbReference>
<dbReference type="InterPro" id="IPR013783">
    <property type="entry name" value="Ig-like_fold"/>
</dbReference>
<dbReference type="Proteomes" id="UP000034711">
    <property type="component" value="Unassembled WGS sequence"/>
</dbReference>
<dbReference type="EMBL" id="LCRI01000041">
    <property type="protein sequence ID" value="KKW31911.1"/>
    <property type="molecule type" value="Genomic_DNA"/>
</dbReference>
<protein>
    <recommendedName>
        <fullName evidence="4">DUF11 domain-containing protein</fullName>
    </recommendedName>
</protein>
<gene>
    <name evidence="2" type="ORF">UY77_C0041G0005</name>
</gene>
<keyword evidence="1" id="KW-0812">Transmembrane</keyword>
<evidence type="ECO:0000313" key="2">
    <source>
        <dbReference type="EMBL" id="KKW31911.1"/>
    </source>
</evidence>
<evidence type="ECO:0000313" key="3">
    <source>
        <dbReference type="Proteomes" id="UP000034711"/>
    </source>
</evidence>
<reference evidence="2 3" key="1">
    <citation type="journal article" date="2015" name="Nature">
        <title>rRNA introns, odd ribosomes, and small enigmatic genomes across a large radiation of phyla.</title>
        <authorList>
            <person name="Brown C.T."/>
            <person name="Hug L.A."/>
            <person name="Thomas B.C."/>
            <person name="Sharon I."/>
            <person name="Castelle C.J."/>
            <person name="Singh A."/>
            <person name="Wilkins M.J."/>
            <person name="Williams K.H."/>
            <person name="Banfield J.F."/>
        </authorList>
    </citation>
    <scope>NUCLEOTIDE SEQUENCE [LARGE SCALE GENOMIC DNA]</scope>
</reference>
<organism evidence="2 3">
    <name type="scientific">Candidatus Uhrbacteria bacterium GW2011_GWA2_53_10</name>
    <dbReference type="NCBI Taxonomy" id="1618980"/>
    <lineage>
        <taxon>Bacteria</taxon>
        <taxon>Candidatus Uhriibacteriota</taxon>
    </lineage>
</organism>
<feature type="transmembrane region" description="Helical" evidence="1">
    <location>
        <begin position="58"/>
        <end position="82"/>
    </location>
</feature>
<name>A0A0G1XLY2_9BACT</name>
<comment type="caution">
    <text evidence="2">The sequence shown here is derived from an EMBL/GenBank/DDBJ whole genome shotgun (WGS) entry which is preliminary data.</text>
</comment>
<proteinExistence type="predicted"/>
<evidence type="ECO:0008006" key="4">
    <source>
        <dbReference type="Google" id="ProtNLM"/>
    </source>
</evidence>
<keyword evidence="1" id="KW-0472">Membrane</keyword>
<evidence type="ECO:0000256" key="1">
    <source>
        <dbReference type="SAM" id="Phobius"/>
    </source>
</evidence>
<keyword evidence="1" id="KW-1133">Transmembrane helix</keyword>
<sequence length="622" mass="67710">MKISDDIKKGMACDSVGKPNSVVGRTVCVLAHPGKMALFPFVHWFQKRYHGRYRFARLTFLFDIFLVGLAVGLAVTGLVFFLSKPVDISDRIYFEANVAPREIVTGAPSTLLIRYTNGTGEELRNAQLTLGFPAHFLLQEIAGDAPIQDHSANLDTIPIGASGTIRIRGVMFGDVGGKQTFRSLLTFQYGETKKVGQKMSFHSFSPTRSSLALEAHLPEHLIAFQGVEGSITYHNTGEIDFPELTIVPHWPAGFQLLKSSLPLRQGHFRVPAIKAGQTGTINFKGTLGDSGKEVTFVFSPSFAFGDTHYRQEELVYTREVLPPPLRVSHSLDQETLRPGGNVTVTVQYENTGSWPLKNVEIGFESDSPFFRQRRFVLDGARAAELKEIAPGTHGSITITAPLRSAISQSETKEYENIKVRTAAIGTYRLPDPKTGSLQNASLVTSRGAEMSSTLVSPFILESFARYTAPSGDQIGRGPLPPLVGTETKYWVFWNIRGTTNRLEPVHIEGALGPNVRFTGRQTVSQNQGVVYDPATRTIRWDANTIEPTLSPESRVVGIAFEVGITPTADQAGTAPALVTEIRATATDHVTGVFVSATGATVTTNLPNDARAAGNAVVEGMLH</sequence>